<feature type="compositionally biased region" description="Polar residues" evidence="7">
    <location>
        <begin position="584"/>
        <end position="600"/>
    </location>
</feature>
<dbReference type="Pfam" id="PF11971">
    <property type="entry name" value="CAMSAP_CH"/>
    <property type="match status" value="1"/>
</dbReference>
<dbReference type="InterPro" id="IPR014797">
    <property type="entry name" value="CKK_CAMSAP"/>
</dbReference>
<dbReference type="SUPFAM" id="SSF47576">
    <property type="entry name" value="Calponin-homology domain, CH-domain"/>
    <property type="match status" value="1"/>
</dbReference>
<dbReference type="FunFam" id="3.10.20.360:FF:000001">
    <property type="entry name" value="Calmodulin-regulated spectrin-associated protein 3 isoform 2"/>
    <property type="match status" value="1"/>
</dbReference>
<dbReference type="SMART" id="SM01051">
    <property type="entry name" value="CAMSAP_CKK"/>
    <property type="match status" value="1"/>
</dbReference>
<dbReference type="GO" id="GO:0007026">
    <property type="term" value="P:negative regulation of microtubule depolymerization"/>
    <property type="evidence" value="ECO:0007669"/>
    <property type="project" value="TreeGrafter"/>
</dbReference>
<dbReference type="Pfam" id="PF08683">
    <property type="entry name" value="CAMSAP_CKK"/>
    <property type="match status" value="1"/>
</dbReference>
<evidence type="ECO:0000256" key="4">
    <source>
        <dbReference type="ARBA" id="ARBA00023054"/>
    </source>
</evidence>
<dbReference type="GO" id="GO:0031175">
    <property type="term" value="P:neuron projection development"/>
    <property type="evidence" value="ECO:0007669"/>
    <property type="project" value="InterPro"/>
</dbReference>
<sequence length="1302" mass="147625">MNVDVHEGRRGTDDDDARGGGRMDDQVLPFEMYDSARAKVAANLHWLIAKALGPDDIPSDLQDPFYTDQYEQEHIKPPVIHLLLSAELYCRVSDVPFHPEQHSFPQNHTSVIQALSRKGLHVHEDNGSLISERDLASAPVKMSSHIHLIDALITAYTEEMISVEKVVSAVQGFAETSESTVPPLDLEDAMMFWINKVILKLRGFTQKEMKMKHLLDSPCHQKCPSKWYWKLLPVRYRKDQLSGRSHPHVPVLDNLSSFVCVGTSLLVVVHFYCPELIRLEDICLKEVLSTTESLSNIQLLREFSAEFLNKCVYLRPEDMLYSPPVLKINIMQIIADLFWIFEVVKPDFVQPRDIPQNKDVRKPQSSSKRRFWTSNSEETVARATGSLRCLKTGSNPAVLPLRQKEQNVIDDHTLGQRTRSHSFVCDQQTTNFAWPRKRQRPVSQTVPYTLHFPMKEDADSLSIARSMSKDSLASSFMCTTPNASGLPHRLNEEEEIEEEELVSIINPTALSRLHHQSETEHRDILHSLSHPTAKNTHTSHGLDRCPATTELSLDKYYLEPLMPAIPKPAKEKTVRVNKKEECGESNSKGAFTVRKPSTSGAGAFHRTALQSESSSTLQKRASNFGDGESLKLGEDQKVREWDDKEDHSGCSSPCLSSASWSSSGPGVKMTSFAEKKLLKLHGGFFSSPSTPDDSDFALCPPWQMKSSGSSHSLGKDVCFGPRAVTMKTSLTPSSSVPTELLELHMQLEERRHAIEYHKKNMETLSAQQRLKLGKTAFLNIVKKETGRSDTLPLPVKQRSSEPRAANQEQVKPLNFKDDSCLETLKIKAQLNEGAPLKRDTSVEVLNEAIASIQQQINKLSLQQDLLIKHRSVLPCESQSPDQIINPSTEPKAFVVNFVNNDDSSLQPLRCPPKLSSKIKKSDKDSEEEKREAVEKCKPEQNLFKNCSFSICHDNKQMLNLKRDIYKEPMPIVDNSNKIKTQLIEVDLSEIKEPEEQNSGDTETKNALGFFFKDEDRTDEMAKRRAAFMIKQQRKAEEAKLRKQQQEVESEIKRDEARRKAEEERIRKEEEKARREFIKQEYLRRKQQMLMEEQGLGHHIWSEQQSPWINTIISLEVESIVSVDSQRAESVCSVESFPVLSRASSRNMERDWEIGSIASSVTSTEYTGPKLFKEPSSKSNKPIIINAIAHCCLAGKVNETQKNVILEELDKCESNHFIILFRDGGCQFRAIYAYSPDTEEITKVTGTGPRNICHKMIDKLYKYSSDRKQFSIIPAKSVSVSVDALTIHNQLWHVKRPGSARRK</sequence>
<protein>
    <submittedName>
        <fullName evidence="10">Uncharacterized protein</fullName>
    </submittedName>
</protein>
<evidence type="ECO:0000313" key="10">
    <source>
        <dbReference type="EMBL" id="KAK7896469.1"/>
    </source>
</evidence>
<name>A0AAW0NMX3_9GOBI</name>
<dbReference type="InterPro" id="IPR038209">
    <property type="entry name" value="CKK_dom_sf"/>
</dbReference>
<keyword evidence="5" id="KW-0206">Cytoskeleton</keyword>
<dbReference type="InterPro" id="IPR001715">
    <property type="entry name" value="CH_dom"/>
</dbReference>
<keyword evidence="11" id="KW-1185">Reference proteome</keyword>
<dbReference type="PANTHER" id="PTHR21595:SF3">
    <property type="entry name" value="CALMODULIN-REGULATED SPECTRIN-ASSOCIATED PROTEIN 1"/>
    <property type="match status" value="1"/>
</dbReference>
<comment type="domain">
    <text evidence="6">The CKK domain binds microtubules.</text>
</comment>
<dbReference type="InterPro" id="IPR032940">
    <property type="entry name" value="CAMSAP"/>
</dbReference>
<comment type="subcellular location">
    <subcellularLocation>
        <location evidence="1">Cytoplasm</location>
        <location evidence="1">Cytoskeleton</location>
    </subcellularLocation>
</comment>
<feature type="region of interest" description="Disordered" evidence="7">
    <location>
        <begin position="906"/>
        <end position="926"/>
    </location>
</feature>
<dbReference type="GO" id="GO:0031122">
    <property type="term" value="P:cytoplasmic microtubule organization"/>
    <property type="evidence" value="ECO:0007669"/>
    <property type="project" value="TreeGrafter"/>
</dbReference>
<comment type="similarity">
    <text evidence="6">Belongs to the CAMSAP1 family.</text>
</comment>
<feature type="region of interest" description="Disordered" evidence="7">
    <location>
        <begin position="354"/>
        <end position="374"/>
    </location>
</feature>
<feature type="domain" description="CKK" evidence="9">
    <location>
        <begin position="1167"/>
        <end position="1301"/>
    </location>
</feature>
<dbReference type="Pfam" id="PF17095">
    <property type="entry name" value="CAMSAP_CC1"/>
    <property type="match status" value="1"/>
</dbReference>
<dbReference type="GO" id="GO:0005516">
    <property type="term" value="F:calmodulin binding"/>
    <property type="evidence" value="ECO:0007669"/>
    <property type="project" value="InterPro"/>
</dbReference>
<dbReference type="InterPro" id="IPR036872">
    <property type="entry name" value="CH_dom_sf"/>
</dbReference>
<evidence type="ECO:0000256" key="1">
    <source>
        <dbReference type="ARBA" id="ARBA00004245"/>
    </source>
</evidence>
<dbReference type="GO" id="GO:0030507">
    <property type="term" value="F:spectrin binding"/>
    <property type="evidence" value="ECO:0007669"/>
    <property type="project" value="InterPro"/>
</dbReference>
<dbReference type="Gene3D" id="3.10.20.360">
    <property type="entry name" value="CKK domain"/>
    <property type="match status" value="1"/>
</dbReference>
<organism evidence="10 11">
    <name type="scientific">Mugilogobius chulae</name>
    <name type="common">yellowstripe goby</name>
    <dbReference type="NCBI Taxonomy" id="88201"/>
    <lineage>
        <taxon>Eukaryota</taxon>
        <taxon>Metazoa</taxon>
        <taxon>Chordata</taxon>
        <taxon>Craniata</taxon>
        <taxon>Vertebrata</taxon>
        <taxon>Euteleostomi</taxon>
        <taxon>Actinopterygii</taxon>
        <taxon>Neopterygii</taxon>
        <taxon>Teleostei</taxon>
        <taxon>Neoteleostei</taxon>
        <taxon>Acanthomorphata</taxon>
        <taxon>Gobiaria</taxon>
        <taxon>Gobiiformes</taxon>
        <taxon>Gobioidei</taxon>
        <taxon>Gobiidae</taxon>
        <taxon>Gobionellinae</taxon>
        <taxon>Mugilogobius</taxon>
    </lineage>
</organism>
<evidence type="ECO:0000256" key="6">
    <source>
        <dbReference type="PROSITE-ProRule" id="PRU00841"/>
    </source>
</evidence>
<evidence type="ECO:0000256" key="3">
    <source>
        <dbReference type="ARBA" id="ARBA00022701"/>
    </source>
</evidence>
<feature type="compositionally biased region" description="Basic and acidic residues" evidence="7">
    <location>
        <begin position="628"/>
        <end position="648"/>
    </location>
</feature>
<feature type="region of interest" description="Disordered" evidence="7">
    <location>
        <begin position="1"/>
        <end position="23"/>
    </location>
</feature>
<dbReference type="PROSITE" id="PS50021">
    <property type="entry name" value="CH"/>
    <property type="match status" value="1"/>
</dbReference>
<reference evidence="11" key="1">
    <citation type="submission" date="2024-04" db="EMBL/GenBank/DDBJ databases">
        <title>Salinicola lusitanus LLJ914,a marine bacterium isolated from the Okinawa Trough.</title>
        <authorList>
            <person name="Li J."/>
        </authorList>
    </citation>
    <scope>NUCLEOTIDE SEQUENCE [LARGE SCALE GENOMIC DNA]</scope>
</reference>
<dbReference type="SUPFAM" id="SSF50346">
    <property type="entry name" value="PRC-barrel domain"/>
    <property type="match status" value="1"/>
</dbReference>
<feature type="compositionally biased region" description="Polar residues" evidence="7">
    <location>
        <begin position="608"/>
        <end position="621"/>
    </location>
</feature>
<feature type="domain" description="Calponin-homology (CH)" evidence="8">
    <location>
        <begin position="227"/>
        <end position="342"/>
    </location>
</feature>
<accession>A0AAW0NMX3</accession>
<evidence type="ECO:0000259" key="8">
    <source>
        <dbReference type="PROSITE" id="PS50021"/>
    </source>
</evidence>
<dbReference type="Pfam" id="PF25532">
    <property type="entry name" value="CH_CAMSAP2_N"/>
    <property type="match status" value="1"/>
</dbReference>
<feature type="region of interest" description="Disordered" evidence="7">
    <location>
        <begin position="1040"/>
        <end position="1061"/>
    </location>
</feature>
<feature type="compositionally biased region" description="Low complexity" evidence="7">
    <location>
        <begin position="649"/>
        <end position="663"/>
    </location>
</feature>
<dbReference type="InterPro" id="IPR058042">
    <property type="entry name" value="CAMSAP_N"/>
</dbReference>
<feature type="compositionally biased region" description="Basic and acidic residues" evidence="7">
    <location>
        <begin position="570"/>
        <end position="582"/>
    </location>
</feature>
<keyword evidence="3 6" id="KW-0493">Microtubule</keyword>
<keyword evidence="2" id="KW-0963">Cytoplasm</keyword>
<dbReference type="Proteomes" id="UP001460270">
    <property type="component" value="Unassembled WGS sequence"/>
</dbReference>
<dbReference type="PANTHER" id="PTHR21595">
    <property type="entry name" value="PATRONIN"/>
    <property type="match status" value="1"/>
</dbReference>
<dbReference type="InterPro" id="IPR022613">
    <property type="entry name" value="CH_CAMSAP_2"/>
</dbReference>
<feature type="region of interest" description="Disordered" evidence="7">
    <location>
        <begin position="570"/>
        <end position="663"/>
    </location>
</feature>
<dbReference type="GO" id="GO:0051011">
    <property type="term" value="F:microtubule minus-end binding"/>
    <property type="evidence" value="ECO:0007669"/>
    <property type="project" value="TreeGrafter"/>
</dbReference>
<dbReference type="EMBL" id="JBBPFD010000015">
    <property type="protein sequence ID" value="KAK7896469.1"/>
    <property type="molecule type" value="Genomic_DNA"/>
</dbReference>
<dbReference type="GO" id="GO:0036449">
    <property type="term" value="C:microtubule minus-end"/>
    <property type="evidence" value="ECO:0007669"/>
    <property type="project" value="TreeGrafter"/>
</dbReference>
<evidence type="ECO:0000313" key="11">
    <source>
        <dbReference type="Proteomes" id="UP001460270"/>
    </source>
</evidence>
<comment type="caution">
    <text evidence="10">The sequence shown here is derived from an EMBL/GenBank/DDBJ whole genome shotgun (WGS) entry which is preliminary data.</text>
</comment>
<evidence type="ECO:0000256" key="5">
    <source>
        <dbReference type="ARBA" id="ARBA00023212"/>
    </source>
</evidence>
<proteinExistence type="inferred from homology"/>
<dbReference type="PROSITE" id="PS51508">
    <property type="entry name" value="CKK"/>
    <property type="match status" value="1"/>
</dbReference>
<dbReference type="InterPro" id="IPR011033">
    <property type="entry name" value="PRC_barrel-like_sf"/>
</dbReference>
<keyword evidence="4" id="KW-0175">Coiled coil</keyword>
<evidence type="ECO:0000256" key="7">
    <source>
        <dbReference type="SAM" id="MobiDB-lite"/>
    </source>
</evidence>
<evidence type="ECO:0000256" key="2">
    <source>
        <dbReference type="ARBA" id="ARBA00022490"/>
    </source>
</evidence>
<feature type="region of interest" description="Disordered" evidence="7">
    <location>
        <begin position="789"/>
        <end position="809"/>
    </location>
</feature>
<evidence type="ECO:0000259" key="9">
    <source>
        <dbReference type="PROSITE" id="PS51508"/>
    </source>
</evidence>
<gene>
    <name evidence="10" type="ORF">WMY93_021794</name>
</gene>
<dbReference type="InterPro" id="IPR031372">
    <property type="entry name" value="CAMSAP_CC1"/>
</dbReference>